<dbReference type="Proteomes" id="UP000054217">
    <property type="component" value="Unassembled WGS sequence"/>
</dbReference>
<evidence type="ECO:0000256" key="1">
    <source>
        <dbReference type="SAM" id="MobiDB-lite"/>
    </source>
</evidence>
<feature type="compositionally biased region" description="Polar residues" evidence="1">
    <location>
        <begin position="27"/>
        <end position="54"/>
    </location>
</feature>
<keyword evidence="3" id="KW-1185">Reference proteome</keyword>
<reference evidence="2 3" key="1">
    <citation type="submission" date="2014-04" db="EMBL/GenBank/DDBJ databases">
        <authorList>
            <consortium name="DOE Joint Genome Institute"/>
            <person name="Kuo A."/>
            <person name="Kohler A."/>
            <person name="Costa M.D."/>
            <person name="Nagy L.G."/>
            <person name="Floudas D."/>
            <person name="Copeland A."/>
            <person name="Barry K.W."/>
            <person name="Cichocki N."/>
            <person name="Veneault-Fourrey C."/>
            <person name="LaButti K."/>
            <person name="Lindquist E.A."/>
            <person name="Lipzen A."/>
            <person name="Lundell T."/>
            <person name="Morin E."/>
            <person name="Murat C."/>
            <person name="Sun H."/>
            <person name="Tunlid A."/>
            <person name="Henrissat B."/>
            <person name="Grigoriev I.V."/>
            <person name="Hibbett D.S."/>
            <person name="Martin F."/>
            <person name="Nordberg H.P."/>
            <person name="Cantor M.N."/>
            <person name="Hua S.X."/>
        </authorList>
    </citation>
    <scope>NUCLEOTIDE SEQUENCE [LARGE SCALE GENOMIC DNA]</scope>
    <source>
        <strain evidence="2 3">Marx 270</strain>
    </source>
</reference>
<dbReference type="EMBL" id="KN831976">
    <property type="protein sequence ID" value="KIO03376.1"/>
    <property type="molecule type" value="Genomic_DNA"/>
</dbReference>
<protein>
    <submittedName>
        <fullName evidence="2">Uncharacterized protein</fullName>
    </submittedName>
</protein>
<evidence type="ECO:0000313" key="2">
    <source>
        <dbReference type="EMBL" id="KIO03376.1"/>
    </source>
</evidence>
<gene>
    <name evidence="2" type="ORF">M404DRAFT_27033</name>
</gene>
<dbReference type="AlphaFoldDB" id="A0A0C3P721"/>
<feature type="compositionally biased region" description="Pro residues" evidence="1">
    <location>
        <begin position="79"/>
        <end position="88"/>
    </location>
</feature>
<dbReference type="HOGENOM" id="CLU_2470000_0_0_1"/>
<evidence type="ECO:0000313" key="3">
    <source>
        <dbReference type="Proteomes" id="UP000054217"/>
    </source>
</evidence>
<organism evidence="2 3">
    <name type="scientific">Pisolithus tinctorius Marx 270</name>
    <dbReference type="NCBI Taxonomy" id="870435"/>
    <lineage>
        <taxon>Eukaryota</taxon>
        <taxon>Fungi</taxon>
        <taxon>Dikarya</taxon>
        <taxon>Basidiomycota</taxon>
        <taxon>Agaricomycotina</taxon>
        <taxon>Agaricomycetes</taxon>
        <taxon>Agaricomycetidae</taxon>
        <taxon>Boletales</taxon>
        <taxon>Sclerodermatineae</taxon>
        <taxon>Pisolithaceae</taxon>
        <taxon>Pisolithus</taxon>
    </lineage>
</organism>
<name>A0A0C3P721_PISTI</name>
<sequence>MGVCCLKPRRNCGASSSQHRALDDGSDLSSSIASPSTSQMPSVAPHPSTSSDHQASFHFPPPSGPSVVLASTSQLPNITAPPPLALIQ</sequence>
<dbReference type="InParanoid" id="A0A0C3P721"/>
<accession>A0A0C3P721</accession>
<feature type="region of interest" description="Disordered" evidence="1">
    <location>
        <begin position="10"/>
        <end position="88"/>
    </location>
</feature>
<proteinExistence type="predicted"/>
<reference evidence="3" key="2">
    <citation type="submission" date="2015-01" db="EMBL/GenBank/DDBJ databases">
        <title>Evolutionary Origins and Diversification of the Mycorrhizal Mutualists.</title>
        <authorList>
            <consortium name="DOE Joint Genome Institute"/>
            <consortium name="Mycorrhizal Genomics Consortium"/>
            <person name="Kohler A."/>
            <person name="Kuo A."/>
            <person name="Nagy L.G."/>
            <person name="Floudas D."/>
            <person name="Copeland A."/>
            <person name="Barry K.W."/>
            <person name="Cichocki N."/>
            <person name="Veneault-Fourrey C."/>
            <person name="LaButti K."/>
            <person name="Lindquist E.A."/>
            <person name="Lipzen A."/>
            <person name="Lundell T."/>
            <person name="Morin E."/>
            <person name="Murat C."/>
            <person name="Riley R."/>
            <person name="Ohm R."/>
            <person name="Sun H."/>
            <person name="Tunlid A."/>
            <person name="Henrissat B."/>
            <person name="Grigoriev I.V."/>
            <person name="Hibbett D.S."/>
            <person name="Martin F."/>
        </authorList>
    </citation>
    <scope>NUCLEOTIDE SEQUENCE [LARGE SCALE GENOMIC DNA]</scope>
    <source>
        <strain evidence="3">Marx 270</strain>
    </source>
</reference>